<keyword evidence="8" id="KW-0472">Membrane</keyword>
<evidence type="ECO:0000259" key="9">
    <source>
        <dbReference type="PROSITE" id="PS51278"/>
    </source>
</evidence>
<gene>
    <name evidence="11" type="ORF">A3B74_02665</name>
</gene>
<dbReference type="EMBL" id="MHKB01000008">
    <property type="protein sequence ID" value="OGY79651.1"/>
    <property type="molecule type" value="Genomic_DNA"/>
</dbReference>
<dbReference type="PROSITE" id="PS51278">
    <property type="entry name" value="GATASE_TYPE_2"/>
    <property type="match status" value="1"/>
</dbReference>
<dbReference type="InterPro" id="IPR035490">
    <property type="entry name" value="GlmS/FrlB_SIS"/>
</dbReference>
<evidence type="ECO:0000256" key="4">
    <source>
        <dbReference type="ARBA" id="ARBA00022576"/>
    </source>
</evidence>
<organism evidence="11 12">
    <name type="scientific">Candidatus Kerfeldbacteria bacterium RIFCSPHIGHO2_02_FULL_42_14</name>
    <dbReference type="NCBI Taxonomy" id="1798540"/>
    <lineage>
        <taxon>Bacteria</taxon>
        <taxon>Candidatus Kerfeldiibacteriota</taxon>
    </lineage>
</organism>
<dbReference type="InterPro" id="IPR001347">
    <property type="entry name" value="SIS_dom"/>
</dbReference>
<keyword evidence="5" id="KW-0808">Transferase</keyword>
<protein>
    <recommendedName>
        <fullName evidence="3">Glutamine--fructose-6-phosphate aminotransferase [isomerizing]</fullName>
        <ecNumber evidence="2">2.6.1.16</ecNumber>
    </recommendedName>
</protein>
<evidence type="ECO:0000256" key="7">
    <source>
        <dbReference type="ARBA" id="ARBA00022962"/>
    </source>
</evidence>
<evidence type="ECO:0000313" key="12">
    <source>
        <dbReference type="Proteomes" id="UP000177165"/>
    </source>
</evidence>
<dbReference type="GO" id="GO:0006002">
    <property type="term" value="P:fructose 6-phosphate metabolic process"/>
    <property type="evidence" value="ECO:0007669"/>
    <property type="project" value="TreeGrafter"/>
</dbReference>
<dbReference type="PROSITE" id="PS51464">
    <property type="entry name" value="SIS"/>
    <property type="match status" value="2"/>
</dbReference>
<comment type="catalytic activity">
    <reaction evidence="1">
        <text>D-fructose 6-phosphate + L-glutamine = D-glucosamine 6-phosphate + L-glutamate</text>
        <dbReference type="Rhea" id="RHEA:13237"/>
        <dbReference type="ChEBI" id="CHEBI:29985"/>
        <dbReference type="ChEBI" id="CHEBI:58359"/>
        <dbReference type="ChEBI" id="CHEBI:58725"/>
        <dbReference type="ChEBI" id="CHEBI:61527"/>
        <dbReference type="EC" id="2.6.1.16"/>
    </reaction>
</comment>
<dbReference type="PANTHER" id="PTHR10937">
    <property type="entry name" value="GLUCOSAMINE--FRUCTOSE-6-PHOSPHATE AMINOTRANSFERASE, ISOMERIZING"/>
    <property type="match status" value="1"/>
</dbReference>
<proteinExistence type="predicted"/>
<dbReference type="Proteomes" id="UP000177165">
    <property type="component" value="Unassembled WGS sequence"/>
</dbReference>
<evidence type="ECO:0000256" key="3">
    <source>
        <dbReference type="ARBA" id="ARBA00016090"/>
    </source>
</evidence>
<dbReference type="Gene3D" id="3.40.50.10490">
    <property type="entry name" value="Glucose-6-phosphate isomerase like protein, domain 1"/>
    <property type="match status" value="2"/>
</dbReference>
<evidence type="ECO:0000259" key="10">
    <source>
        <dbReference type="PROSITE" id="PS51464"/>
    </source>
</evidence>
<dbReference type="InterPro" id="IPR047084">
    <property type="entry name" value="GFAT_N"/>
</dbReference>
<feature type="transmembrane region" description="Helical" evidence="8">
    <location>
        <begin position="281"/>
        <end position="303"/>
    </location>
</feature>
<evidence type="ECO:0000313" key="11">
    <source>
        <dbReference type="EMBL" id="OGY79651.1"/>
    </source>
</evidence>
<keyword evidence="4" id="KW-0032">Aminotransferase</keyword>
<keyword evidence="8" id="KW-1133">Transmembrane helix</keyword>
<dbReference type="CDD" id="cd05009">
    <property type="entry name" value="SIS_GlmS_GlmD_2"/>
    <property type="match status" value="1"/>
</dbReference>
<dbReference type="CDD" id="cd00714">
    <property type="entry name" value="GFAT"/>
    <property type="match status" value="1"/>
</dbReference>
<name>A0A1G2ARW0_9BACT</name>
<feature type="transmembrane region" description="Helical" evidence="8">
    <location>
        <begin position="386"/>
        <end position="408"/>
    </location>
</feature>
<dbReference type="SUPFAM" id="SSF53697">
    <property type="entry name" value="SIS domain"/>
    <property type="match status" value="1"/>
</dbReference>
<accession>A0A1G2ARW0</accession>
<sequence length="587" mass="64515">MCGIFGYTGQRKKAAEIVFDGLKQLEYRGYDSWGVGVCVGDNFVIDKHAGKIGNAVVNLPDRSFSFGHTRWATHGGVTDKNAHPHLDCTKTIAIVHNGIIENFQEIRKKLSPKHTIISETDTEIMAHLIEEYRKKYDTVEAIRLAFLECQGLSAFLIADAKSKMLIAVKTGSPLVVGVGQGENLVGSDAHCLLSLTRNVVFLENNQLAVLTQDNVDFLDVKGGHEIKPNIHTLDWKPENTKKGKYKHFLIKEVSEQPRVLENIALHYAEEVRKLSKLITEAFGTFMLGCGSASYAALSGVYLFSKIAKKHVNFGIGSEFSYLEDYLTSKSLVIPISQSGETIDVVEPVSKAKKKGVKIAALVNVMGSTLYRQADFRLMLGAGQEKAVIGTKSFTAMFAVLLFSAYAIVNKEKVAKNLLLAASKNVSKILDKKTVSKIKKLAKILKEKEHAYVIGRGLSYAAALEGTLKLKETSYLHAEGFAGGELKHGVIALIEKGTPCFVIAPNDETYDEIISNAQEVKARGGLIVGVGPRENDVFDIFLKTEDIKEATLIPQVVYFQLLGYFLALEKGFKDPDKPRNLAKSVTVK</sequence>
<dbReference type="NCBIfam" id="NF001484">
    <property type="entry name" value="PRK00331.1"/>
    <property type="match status" value="1"/>
</dbReference>
<keyword evidence="7" id="KW-0315">Glutamine amidotransferase</keyword>
<dbReference type="Gene3D" id="3.60.20.10">
    <property type="entry name" value="Glutamine Phosphoribosylpyrophosphate, subunit 1, domain 1"/>
    <property type="match status" value="1"/>
</dbReference>
<evidence type="ECO:0000256" key="6">
    <source>
        <dbReference type="ARBA" id="ARBA00022737"/>
    </source>
</evidence>
<evidence type="ECO:0000256" key="2">
    <source>
        <dbReference type="ARBA" id="ARBA00012916"/>
    </source>
</evidence>
<dbReference type="Pfam" id="PF01380">
    <property type="entry name" value="SIS"/>
    <property type="match status" value="2"/>
</dbReference>
<dbReference type="InterPro" id="IPR029055">
    <property type="entry name" value="Ntn_hydrolases_N"/>
</dbReference>
<dbReference type="GO" id="GO:0004360">
    <property type="term" value="F:glutamine-fructose-6-phosphate transaminase (isomerizing) activity"/>
    <property type="evidence" value="ECO:0007669"/>
    <property type="project" value="UniProtKB-EC"/>
</dbReference>
<keyword evidence="8" id="KW-0812">Transmembrane</keyword>
<evidence type="ECO:0000256" key="1">
    <source>
        <dbReference type="ARBA" id="ARBA00001031"/>
    </source>
</evidence>
<dbReference type="SUPFAM" id="SSF56235">
    <property type="entry name" value="N-terminal nucleophile aminohydrolases (Ntn hydrolases)"/>
    <property type="match status" value="1"/>
</dbReference>
<dbReference type="InterPro" id="IPR046348">
    <property type="entry name" value="SIS_dom_sf"/>
</dbReference>
<dbReference type="InterPro" id="IPR005855">
    <property type="entry name" value="GFAT"/>
</dbReference>
<comment type="caution">
    <text evidence="11">The sequence shown here is derived from an EMBL/GenBank/DDBJ whole genome shotgun (WGS) entry which is preliminary data.</text>
</comment>
<evidence type="ECO:0000256" key="5">
    <source>
        <dbReference type="ARBA" id="ARBA00022679"/>
    </source>
</evidence>
<dbReference type="GO" id="GO:0006487">
    <property type="term" value="P:protein N-linked glycosylation"/>
    <property type="evidence" value="ECO:0007669"/>
    <property type="project" value="TreeGrafter"/>
</dbReference>
<evidence type="ECO:0000256" key="8">
    <source>
        <dbReference type="SAM" id="Phobius"/>
    </source>
</evidence>
<dbReference type="NCBIfam" id="TIGR01135">
    <property type="entry name" value="glmS"/>
    <property type="match status" value="1"/>
</dbReference>
<keyword evidence="6" id="KW-0677">Repeat</keyword>
<feature type="domain" description="SIS" evidence="10">
    <location>
        <begin position="440"/>
        <end position="577"/>
    </location>
</feature>
<dbReference type="GO" id="GO:0006047">
    <property type="term" value="P:UDP-N-acetylglucosamine metabolic process"/>
    <property type="evidence" value="ECO:0007669"/>
    <property type="project" value="TreeGrafter"/>
</dbReference>
<dbReference type="InterPro" id="IPR035466">
    <property type="entry name" value="GlmS/AgaS_SIS"/>
</dbReference>
<dbReference type="GO" id="GO:0097367">
    <property type="term" value="F:carbohydrate derivative binding"/>
    <property type="evidence" value="ECO:0007669"/>
    <property type="project" value="InterPro"/>
</dbReference>
<dbReference type="STRING" id="1798540.A3B74_02665"/>
<dbReference type="AlphaFoldDB" id="A0A1G2ARW0"/>
<dbReference type="PANTHER" id="PTHR10937:SF0">
    <property type="entry name" value="GLUTAMINE--FRUCTOSE-6-PHOSPHATE TRANSAMINASE (ISOMERIZING)"/>
    <property type="match status" value="1"/>
</dbReference>
<dbReference type="Pfam" id="PF13522">
    <property type="entry name" value="GATase_6"/>
    <property type="match status" value="1"/>
</dbReference>
<reference evidence="11 12" key="1">
    <citation type="journal article" date="2016" name="Nat. Commun.">
        <title>Thousands of microbial genomes shed light on interconnected biogeochemical processes in an aquifer system.</title>
        <authorList>
            <person name="Anantharaman K."/>
            <person name="Brown C.T."/>
            <person name="Hug L.A."/>
            <person name="Sharon I."/>
            <person name="Castelle C.J."/>
            <person name="Probst A.J."/>
            <person name="Thomas B.C."/>
            <person name="Singh A."/>
            <person name="Wilkins M.J."/>
            <person name="Karaoz U."/>
            <person name="Brodie E.L."/>
            <person name="Williams K.H."/>
            <person name="Hubbard S.S."/>
            <person name="Banfield J.F."/>
        </authorList>
    </citation>
    <scope>NUCLEOTIDE SEQUENCE [LARGE SCALE GENOMIC DNA]</scope>
</reference>
<dbReference type="EC" id="2.6.1.16" evidence="2"/>
<dbReference type="CDD" id="cd05008">
    <property type="entry name" value="SIS_GlmS_GlmD_1"/>
    <property type="match status" value="1"/>
</dbReference>
<feature type="domain" description="SIS" evidence="10">
    <location>
        <begin position="274"/>
        <end position="412"/>
    </location>
</feature>
<dbReference type="InterPro" id="IPR017932">
    <property type="entry name" value="GATase_2_dom"/>
</dbReference>
<feature type="domain" description="Glutamine amidotransferase type-2" evidence="9">
    <location>
        <begin position="2"/>
        <end position="213"/>
    </location>
</feature>